<protein>
    <recommendedName>
        <fullName evidence="4">LXG domain-containing protein</fullName>
    </recommendedName>
</protein>
<evidence type="ECO:0000313" key="3">
    <source>
        <dbReference type="Proteomes" id="UP001199631"/>
    </source>
</evidence>
<feature type="coiled-coil region" evidence="1">
    <location>
        <begin position="12"/>
        <end position="135"/>
    </location>
</feature>
<feature type="coiled-coil region" evidence="1">
    <location>
        <begin position="208"/>
        <end position="235"/>
    </location>
</feature>
<accession>A0AAW5B6C4</accession>
<dbReference type="AlphaFoldDB" id="A0AAW5B6C4"/>
<dbReference type="RefSeq" id="WP_238020402.1">
    <property type="nucleotide sequence ID" value="NZ_JAIFZM010000010.1"/>
</dbReference>
<keyword evidence="1" id="KW-0175">Coiled coil</keyword>
<dbReference type="Proteomes" id="UP001199631">
    <property type="component" value="Unassembled WGS sequence"/>
</dbReference>
<reference evidence="2 3" key="1">
    <citation type="journal article" date="2022" name="Evol. Bioinform. Online">
        <title>Draft Genome Sequence of Oceanobacillus jordanicus Strain GSFE11, a Halotolerant Plant Growth-Promoting Bacterial Endophyte Isolated From the Jordan Valley.</title>
        <authorList>
            <person name="Alhindi T."/>
            <person name="Albdaiwi R."/>
        </authorList>
    </citation>
    <scope>NUCLEOTIDE SEQUENCE [LARGE SCALE GENOMIC DNA]</scope>
    <source>
        <strain evidence="2 3">GSFE11</strain>
    </source>
</reference>
<proteinExistence type="predicted"/>
<sequence length="312" mass="35870">MVDRLNEELIQVKADLRKKNKWKNQVTDYERERTEIDSIISNLKKQLVEEEKDVEKLEGFSISGVFLALKGSKEEKIEKEKQEIIAVQLELQEAEKTKKELEKALTELRYELEKLGDVEARYQQLFAEKEQYIKQSNNSSAAMLVQLTEQEGDTKAYMVELNEAIKAGSYVVEDLDSAHASLDSAANWGTFDMFGGGAISGIAKHGHIDDATEAIHKAQTSMRRFQKELLDVEEELDVQIDISGMLKFADFFLDGIFVDFMVQNRINEARDQVSYKQAEVERIIRDLEREVDANRKKVEEIKLDRQNVIENA</sequence>
<name>A0AAW5B6C4_9BACI</name>
<keyword evidence="3" id="KW-1185">Reference proteome</keyword>
<organism evidence="2 3">
    <name type="scientific">Oceanobacillus jordanicus</name>
    <dbReference type="NCBI Taxonomy" id="2867266"/>
    <lineage>
        <taxon>Bacteria</taxon>
        <taxon>Bacillati</taxon>
        <taxon>Bacillota</taxon>
        <taxon>Bacilli</taxon>
        <taxon>Bacillales</taxon>
        <taxon>Bacillaceae</taxon>
        <taxon>Oceanobacillus</taxon>
    </lineage>
</organism>
<evidence type="ECO:0000256" key="1">
    <source>
        <dbReference type="SAM" id="Coils"/>
    </source>
</evidence>
<evidence type="ECO:0008006" key="4">
    <source>
        <dbReference type="Google" id="ProtNLM"/>
    </source>
</evidence>
<comment type="caution">
    <text evidence="2">The sequence shown here is derived from an EMBL/GenBank/DDBJ whole genome shotgun (WGS) entry which is preliminary data.</text>
</comment>
<feature type="coiled-coil region" evidence="1">
    <location>
        <begin position="277"/>
        <end position="304"/>
    </location>
</feature>
<dbReference type="EMBL" id="JAIFZM010000010">
    <property type="protein sequence ID" value="MCG3419980.1"/>
    <property type="molecule type" value="Genomic_DNA"/>
</dbReference>
<gene>
    <name evidence="2" type="ORF">K3T81_12515</name>
</gene>
<evidence type="ECO:0000313" key="2">
    <source>
        <dbReference type="EMBL" id="MCG3419980.1"/>
    </source>
</evidence>